<dbReference type="EMBL" id="CM009305">
    <property type="protein sequence ID" value="RQP01127.1"/>
    <property type="molecule type" value="Genomic_DNA"/>
</dbReference>
<reference evidence="2 3" key="1">
    <citation type="journal article" date="2006" name="Science">
        <title>The genome of black cottonwood, Populus trichocarpa (Torr. &amp; Gray).</title>
        <authorList>
            <person name="Tuskan G.A."/>
            <person name="Difazio S."/>
            <person name="Jansson S."/>
            <person name="Bohlmann J."/>
            <person name="Grigoriev I."/>
            <person name="Hellsten U."/>
            <person name="Putnam N."/>
            <person name="Ralph S."/>
            <person name="Rombauts S."/>
            <person name="Salamov A."/>
            <person name="Schein J."/>
            <person name="Sterck L."/>
            <person name="Aerts A."/>
            <person name="Bhalerao R.R."/>
            <person name="Bhalerao R.P."/>
            <person name="Blaudez D."/>
            <person name="Boerjan W."/>
            <person name="Brun A."/>
            <person name="Brunner A."/>
            <person name="Busov V."/>
            <person name="Campbell M."/>
            <person name="Carlson J."/>
            <person name="Chalot M."/>
            <person name="Chapman J."/>
            <person name="Chen G.L."/>
            <person name="Cooper D."/>
            <person name="Coutinho P.M."/>
            <person name="Couturier J."/>
            <person name="Covert S."/>
            <person name="Cronk Q."/>
            <person name="Cunningham R."/>
            <person name="Davis J."/>
            <person name="Degroeve S."/>
            <person name="Dejardin A."/>
            <person name="Depamphilis C."/>
            <person name="Detter J."/>
            <person name="Dirks B."/>
            <person name="Dubchak I."/>
            <person name="Duplessis S."/>
            <person name="Ehlting J."/>
            <person name="Ellis B."/>
            <person name="Gendler K."/>
            <person name="Goodstein D."/>
            <person name="Gribskov M."/>
            <person name="Grimwood J."/>
            <person name="Groover A."/>
            <person name="Gunter L."/>
            <person name="Hamberger B."/>
            <person name="Heinze B."/>
            <person name="Helariutta Y."/>
            <person name="Henrissat B."/>
            <person name="Holligan D."/>
            <person name="Holt R."/>
            <person name="Huang W."/>
            <person name="Islam-Faridi N."/>
            <person name="Jones S."/>
            <person name="Jones-Rhoades M."/>
            <person name="Jorgensen R."/>
            <person name="Joshi C."/>
            <person name="Kangasjarvi J."/>
            <person name="Karlsson J."/>
            <person name="Kelleher C."/>
            <person name="Kirkpatrick R."/>
            <person name="Kirst M."/>
            <person name="Kohler A."/>
            <person name="Kalluri U."/>
            <person name="Larimer F."/>
            <person name="Leebens-Mack J."/>
            <person name="Leple J.C."/>
            <person name="Locascio P."/>
            <person name="Lou Y."/>
            <person name="Lucas S."/>
            <person name="Martin F."/>
            <person name="Montanini B."/>
            <person name="Napoli C."/>
            <person name="Nelson D.R."/>
            <person name="Nelson C."/>
            <person name="Nieminen K."/>
            <person name="Nilsson O."/>
            <person name="Pereda V."/>
            <person name="Peter G."/>
            <person name="Philippe R."/>
            <person name="Pilate G."/>
            <person name="Poliakov A."/>
            <person name="Razumovskaya J."/>
            <person name="Richardson P."/>
            <person name="Rinaldi C."/>
            <person name="Ritland K."/>
            <person name="Rouze P."/>
            <person name="Ryaboy D."/>
            <person name="Schmutz J."/>
            <person name="Schrader J."/>
            <person name="Segerman B."/>
            <person name="Shin H."/>
            <person name="Siddiqui A."/>
            <person name="Sterky F."/>
            <person name="Terry A."/>
            <person name="Tsai C.J."/>
            <person name="Uberbacher E."/>
            <person name="Unneberg P."/>
            <person name="Vahala J."/>
            <person name="Wall K."/>
            <person name="Wessler S."/>
            <person name="Yang G."/>
            <person name="Yin T."/>
            <person name="Douglas C."/>
            <person name="Marra M."/>
            <person name="Sandberg G."/>
            <person name="Van de Peer Y."/>
            <person name="Rokhsar D."/>
        </authorList>
    </citation>
    <scope>NUCLEOTIDE SEQUENCE [LARGE SCALE GENOMIC DNA]</scope>
    <source>
        <strain evidence="3">cv. Nisqually</strain>
    </source>
</reference>
<feature type="transmembrane region" description="Helical" evidence="1">
    <location>
        <begin position="16"/>
        <end position="47"/>
    </location>
</feature>
<keyword evidence="1" id="KW-1133">Transmembrane helix</keyword>
<gene>
    <name evidence="2" type="ORF">POPTR_016G009850</name>
</gene>
<dbReference type="InParanoid" id="A0A3N7G1P5"/>
<keyword evidence="3" id="KW-1185">Reference proteome</keyword>
<proteinExistence type="predicted"/>
<name>A0A3N7G1P5_POPTR</name>
<evidence type="ECO:0000313" key="3">
    <source>
        <dbReference type="Proteomes" id="UP000006729"/>
    </source>
</evidence>
<keyword evidence="1" id="KW-0812">Transmembrane</keyword>
<keyword evidence="1" id="KW-0472">Membrane</keyword>
<sequence>MYLLSLIYNHLDLRNFLWIIATISSGKFACSVFPNLTGLVIYVIYFLQVLENAE</sequence>
<dbReference type="Proteomes" id="UP000006729">
    <property type="component" value="Chromosome 16"/>
</dbReference>
<evidence type="ECO:0000313" key="2">
    <source>
        <dbReference type="EMBL" id="RQP01127.1"/>
    </source>
</evidence>
<organism evidence="2 3">
    <name type="scientific">Populus trichocarpa</name>
    <name type="common">Western balsam poplar</name>
    <name type="synonym">Populus balsamifera subsp. trichocarpa</name>
    <dbReference type="NCBI Taxonomy" id="3694"/>
    <lineage>
        <taxon>Eukaryota</taxon>
        <taxon>Viridiplantae</taxon>
        <taxon>Streptophyta</taxon>
        <taxon>Embryophyta</taxon>
        <taxon>Tracheophyta</taxon>
        <taxon>Spermatophyta</taxon>
        <taxon>Magnoliopsida</taxon>
        <taxon>eudicotyledons</taxon>
        <taxon>Gunneridae</taxon>
        <taxon>Pentapetalae</taxon>
        <taxon>rosids</taxon>
        <taxon>fabids</taxon>
        <taxon>Malpighiales</taxon>
        <taxon>Salicaceae</taxon>
        <taxon>Saliceae</taxon>
        <taxon>Populus</taxon>
    </lineage>
</organism>
<evidence type="ECO:0000256" key="1">
    <source>
        <dbReference type="SAM" id="Phobius"/>
    </source>
</evidence>
<accession>A0A3N7G1P5</accession>
<dbReference type="AlphaFoldDB" id="A0A3N7G1P5"/>
<protein>
    <submittedName>
        <fullName evidence="2">Uncharacterized protein</fullName>
    </submittedName>
</protein>